<sequence length="82" mass="9010">MVELITLPWSKLLPCPQPEPLLAALALEEKAVARLSAAEIEELSREKKSMGKAISQILPKQSSPAWLQSALLVLYTHISTKC</sequence>
<dbReference type="EMBL" id="FNAR01000007">
    <property type="protein sequence ID" value="SDE36114.1"/>
    <property type="molecule type" value="Genomic_DNA"/>
</dbReference>
<organism evidence="1 2">
    <name type="scientific">Bhargavaea beijingensis</name>
    <dbReference type="NCBI Taxonomy" id="426756"/>
    <lineage>
        <taxon>Bacteria</taxon>
        <taxon>Bacillati</taxon>
        <taxon>Bacillota</taxon>
        <taxon>Bacilli</taxon>
        <taxon>Bacillales</taxon>
        <taxon>Caryophanaceae</taxon>
        <taxon>Bhargavaea</taxon>
    </lineage>
</organism>
<protein>
    <submittedName>
        <fullName evidence="1">Uncharacterized protein</fullName>
    </submittedName>
</protein>
<accession>A0A1G7C9R2</accession>
<evidence type="ECO:0000313" key="1">
    <source>
        <dbReference type="EMBL" id="SDE36114.1"/>
    </source>
</evidence>
<reference evidence="1 2" key="1">
    <citation type="submission" date="2016-10" db="EMBL/GenBank/DDBJ databases">
        <authorList>
            <person name="de Groot N.N."/>
        </authorList>
    </citation>
    <scope>NUCLEOTIDE SEQUENCE [LARGE SCALE GENOMIC DNA]</scope>
    <source>
        <strain evidence="1 2">CGMCC 1.6762</strain>
    </source>
</reference>
<dbReference type="STRING" id="426756.SAMN04488126_107100"/>
<proteinExistence type="predicted"/>
<dbReference type="Proteomes" id="UP000198823">
    <property type="component" value="Unassembled WGS sequence"/>
</dbReference>
<dbReference type="AlphaFoldDB" id="A0A1G7C9R2"/>
<gene>
    <name evidence="1" type="ORF">SAMN04488126_107100</name>
</gene>
<evidence type="ECO:0000313" key="2">
    <source>
        <dbReference type="Proteomes" id="UP000198823"/>
    </source>
</evidence>
<name>A0A1G7C9R2_9BACL</name>